<organism evidence="3 4">
    <name type="scientific">Aspergillus coremiiformis</name>
    <dbReference type="NCBI Taxonomy" id="138285"/>
    <lineage>
        <taxon>Eukaryota</taxon>
        <taxon>Fungi</taxon>
        <taxon>Dikarya</taxon>
        <taxon>Ascomycota</taxon>
        <taxon>Pezizomycotina</taxon>
        <taxon>Eurotiomycetes</taxon>
        <taxon>Eurotiomycetidae</taxon>
        <taxon>Eurotiales</taxon>
        <taxon>Aspergillaceae</taxon>
        <taxon>Aspergillus</taxon>
        <taxon>Aspergillus subgen. Circumdati</taxon>
    </lineage>
</organism>
<evidence type="ECO:0000256" key="2">
    <source>
        <dbReference type="SAM" id="SignalP"/>
    </source>
</evidence>
<accession>A0A5N6Z1P8</accession>
<feature type="region of interest" description="Disordered" evidence="1">
    <location>
        <begin position="164"/>
        <end position="217"/>
    </location>
</feature>
<feature type="signal peptide" evidence="2">
    <location>
        <begin position="1"/>
        <end position="27"/>
    </location>
</feature>
<feature type="chain" id="PRO_5024905400" evidence="2">
    <location>
        <begin position="28"/>
        <end position="256"/>
    </location>
</feature>
<gene>
    <name evidence="3" type="ORF">BDV28DRAFT_158632</name>
</gene>
<feature type="compositionally biased region" description="Basic and acidic residues" evidence="1">
    <location>
        <begin position="164"/>
        <end position="190"/>
    </location>
</feature>
<evidence type="ECO:0000256" key="1">
    <source>
        <dbReference type="SAM" id="MobiDB-lite"/>
    </source>
</evidence>
<sequence length="256" mass="28667">MMLPLHLIISIILAFFFSLILHRFCDTAMEKQVNEELKKKRPTPSPGAETSGSNKTKCERQDDNDDEEVFIMDDFPTEILLETHCIVTKQASLEKPFEMLGSDANLTDAIQGRVNTHSPPSDRENVTGTPLSDDDITNILNDIKPECHKAEAWIKAHEASKAVKERGKVKLENRDDLRKKAVRQSHDRARQAASQSDVSSHDARAPGLASALGGPGNHTVQEELEEARVVYNRVSLAHDRLLKTIADMEDFRKTMS</sequence>
<dbReference type="AlphaFoldDB" id="A0A5N6Z1P8"/>
<proteinExistence type="predicted"/>
<evidence type="ECO:0000313" key="4">
    <source>
        <dbReference type="Proteomes" id="UP000327118"/>
    </source>
</evidence>
<protein>
    <submittedName>
        <fullName evidence="3">Uncharacterized protein</fullName>
    </submittedName>
</protein>
<evidence type="ECO:0000313" key="3">
    <source>
        <dbReference type="EMBL" id="KAE8351587.1"/>
    </source>
</evidence>
<keyword evidence="2" id="KW-0732">Signal</keyword>
<keyword evidence="4" id="KW-1185">Reference proteome</keyword>
<dbReference type="EMBL" id="ML739164">
    <property type="protein sequence ID" value="KAE8351587.1"/>
    <property type="molecule type" value="Genomic_DNA"/>
</dbReference>
<feature type="region of interest" description="Disordered" evidence="1">
    <location>
        <begin position="35"/>
        <end position="65"/>
    </location>
</feature>
<dbReference type="Proteomes" id="UP000327118">
    <property type="component" value="Unassembled WGS sequence"/>
</dbReference>
<reference evidence="4" key="1">
    <citation type="submission" date="2019-04" db="EMBL/GenBank/DDBJ databases">
        <title>Friends and foes A comparative genomics studyof 23 Aspergillus species from section Flavi.</title>
        <authorList>
            <consortium name="DOE Joint Genome Institute"/>
            <person name="Kjaerbolling I."/>
            <person name="Vesth T."/>
            <person name="Frisvad J.C."/>
            <person name="Nybo J.L."/>
            <person name="Theobald S."/>
            <person name="Kildgaard S."/>
            <person name="Isbrandt T."/>
            <person name="Kuo A."/>
            <person name="Sato A."/>
            <person name="Lyhne E.K."/>
            <person name="Kogle M.E."/>
            <person name="Wiebenga A."/>
            <person name="Kun R.S."/>
            <person name="Lubbers R.J."/>
            <person name="Makela M.R."/>
            <person name="Barry K."/>
            <person name="Chovatia M."/>
            <person name="Clum A."/>
            <person name="Daum C."/>
            <person name="Haridas S."/>
            <person name="He G."/>
            <person name="LaButti K."/>
            <person name="Lipzen A."/>
            <person name="Mondo S."/>
            <person name="Riley R."/>
            <person name="Salamov A."/>
            <person name="Simmons B.A."/>
            <person name="Magnuson J.K."/>
            <person name="Henrissat B."/>
            <person name="Mortensen U.H."/>
            <person name="Larsen T.O."/>
            <person name="Devries R.P."/>
            <person name="Grigoriev I.V."/>
            <person name="Machida M."/>
            <person name="Baker S.E."/>
            <person name="Andersen M.R."/>
        </authorList>
    </citation>
    <scope>NUCLEOTIDE SEQUENCE [LARGE SCALE GENOMIC DNA]</scope>
    <source>
        <strain evidence="4">CBS 553.77</strain>
    </source>
</reference>
<dbReference type="OrthoDB" id="4472881at2759"/>
<name>A0A5N6Z1P8_9EURO</name>
<feature type="region of interest" description="Disordered" evidence="1">
    <location>
        <begin position="112"/>
        <end position="133"/>
    </location>
</feature>